<sequence length="130" mass="15115">MSIVLRHSYLVRDVFVVPFHTKQGIGFHYFCRNSVLHLHQKVPLSAFKRFFKPREAPLKPTKQQTHSKPDPVNEKPVQEPNRIKVTQPRNQERELFNGSVTMGAAPSPRLLPIPKFYVREMIKKSLNLTT</sequence>
<gene>
    <name evidence="2" type="ORF">MERR_LOCUS7043</name>
</gene>
<comment type="caution">
    <text evidence="2">The sequence shown here is derived from an EMBL/GenBank/DDBJ whole genome shotgun (WGS) entry which is preliminary data.</text>
</comment>
<proteinExistence type="predicted"/>
<accession>A0A6D2I2Y3</accession>
<dbReference type="OrthoDB" id="1043358at2759"/>
<keyword evidence="3" id="KW-1185">Reference proteome</keyword>
<dbReference type="EMBL" id="CACVBM020000488">
    <property type="protein sequence ID" value="CAA7019808.1"/>
    <property type="molecule type" value="Genomic_DNA"/>
</dbReference>
<evidence type="ECO:0000256" key="1">
    <source>
        <dbReference type="SAM" id="MobiDB-lite"/>
    </source>
</evidence>
<name>A0A6D2I2Y3_9BRAS</name>
<reference evidence="2" key="1">
    <citation type="submission" date="2020-01" db="EMBL/GenBank/DDBJ databases">
        <authorList>
            <person name="Mishra B."/>
        </authorList>
    </citation>
    <scope>NUCLEOTIDE SEQUENCE [LARGE SCALE GENOMIC DNA]</scope>
</reference>
<evidence type="ECO:0000313" key="3">
    <source>
        <dbReference type="Proteomes" id="UP000467841"/>
    </source>
</evidence>
<organism evidence="2 3">
    <name type="scientific">Microthlaspi erraticum</name>
    <dbReference type="NCBI Taxonomy" id="1685480"/>
    <lineage>
        <taxon>Eukaryota</taxon>
        <taxon>Viridiplantae</taxon>
        <taxon>Streptophyta</taxon>
        <taxon>Embryophyta</taxon>
        <taxon>Tracheophyta</taxon>
        <taxon>Spermatophyta</taxon>
        <taxon>Magnoliopsida</taxon>
        <taxon>eudicotyledons</taxon>
        <taxon>Gunneridae</taxon>
        <taxon>Pentapetalae</taxon>
        <taxon>rosids</taxon>
        <taxon>malvids</taxon>
        <taxon>Brassicales</taxon>
        <taxon>Brassicaceae</taxon>
        <taxon>Coluteocarpeae</taxon>
        <taxon>Microthlaspi</taxon>
    </lineage>
</organism>
<dbReference type="Proteomes" id="UP000467841">
    <property type="component" value="Unassembled WGS sequence"/>
</dbReference>
<feature type="region of interest" description="Disordered" evidence="1">
    <location>
        <begin position="55"/>
        <end position="101"/>
    </location>
</feature>
<protein>
    <submittedName>
        <fullName evidence="2">Uncharacterized protein</fullName>
    </submittedName>
</protein>
<dbReference type="AlphaFoldDB" id="A0A6D2I2Y3"/>
<feature type="compositionally biased region" description="Basic and acidic residues" evidence="1">
    <location>
        <begin position="67"/>
        <end position="77"/>
    </location>
</feature>
<evidence type="ECO:0000313" key="2">
    <source>
        <dbReference type="EMBL" id="CAA7019808.1"/>
    </source>
</evidence>